<evidence type="ECO:0000256" key="2">
    <source>
        <dbReference type="ARBA" id="ARBA00022448"/>
    </source>
</evidence>
<evidence type="ECO:0000256" key="1">
    <source>
        <dbReference type="ARBA" id="ARBA00004167"/>
    </source>
</evidence>
<dbReference type="HAMAP" id="MF_00236">
    <property type="entry name" value="TatA_E"/>
    <property type="match status" value="1"/>
</dbReference>
<keyword evidence="7 9" id="KW-0472">Membrane</keyword>
<proteinExistence type="inferred from homology"/>
<dbReference type="InterPro" id="IPR003369">
    <property type="entry name" value="TatA/B/E"/>
</dbReference>
<comment type="function">
    <text evidence="9">Part of the twin-arginine translocation (Tat) system that transports large folded proteins containing a characteristic twin-arginine motif in their signal peptide across membranes. TatA could form the protein-conducting channel of the Tat system.</text>
</comment>
<organism evidence="11 12">
    <name type="scientific">Selenomonas ruminantium</name>
    <dbReference type="NCBI Taxonomy" id="971"/>
    <lineage>
        <taxon>Bacteria</taxon>
        <taxon>Bacillati</taxon>
        <taxon>Bacillota</taxon>
        <taxon>Negativicutes</taxon>
        <taxon>Selenomonadales</taxon>
        <taxon>Selenomonadaceae</taxon>
        <taxon>Selenomonas</taxon>
    </lineage>
</organism>
<feature type="transmembrane region" description="Helical" evidence="9">
    <location>
        <begin position="6"/>
        <end position="25"/>
    </location>
</feature>
<evidence type="ECO:0000256" key="6">
    <source>
        <dbReference type="ARBA" id="ARBA00023010"/>
    </source>
</evidence>
<evidence type="ECO:0000256" key="8">
    <source>
        <dbReference type="ARBA" id="ARBA00025340"/>
    </source>
</evidence>
<dbReference type="NCBIfam" id="TIGR01411">
    <property type="entry name" value="tatAE"/>
    <property type="match status" value="1"/>
</dbReference>
<dbReference type="Proteomes" id="UP000184263">
    <property type="component" value="Unassembled WGS sequence"/>
</dbReference>
<reference evidence="11 12" key="1">
    <citation type="submission" date="2016-11" db="EMBL/GenBank/DDBJ databases">
        <authorList>
            <person name="Jaros S."/>
            <person name="Januszkiewicz K."/>
            <person name="Wedrychowicz H."/>
        </authorList>
    </citation>
    <scope>NUCLEOTIDE SEQUENCE [LARGE SCALE GENOMIC DNA]</scope>
    <source>
        <strain evidence="11 12">HD4</strain>
    </source>
</reference>
<sequence length="124" mass="13077">MFGIGVPELILILVVGLVVFGPGKLPEMARTLGKGIREFKKATNAFSQAINAPLETPVQQQAAQQPQPQPQSQPAQPTQNVQPAQSAPADGAQTAVAAPKPAYEAPTQESVRQQIAEKAKKTEA</sequence>
<dbReference type="OrthoDB" id="9800908at2"/>
<feature type="region of interest" description="Disordered" evidence="10">
    <location>
        <begin position="54"/>
        <end position="124"/>
    </location>
</feature>
<evidence type="ECO:0000256" key="7">
    <source>
        <dbReference type="ARBA" id="ARBA00023136"/>
    </source>
</evidence>
<dbReference type="RefSeq" id="WP_073088414.1">
    <property type="nucleotide sequence ID" value="NZ_FRBC01000004.1"/>
</dbReference>
<keyword evidence="5 9" id="KW-1133">Transmembrane helix</keyword>
<dbReference type="PANTHER" id="PTHR33162:SF1">
    <property type="entry name" value="SEC-INDEPENDENT PROTEIN TRANSLOCASE PROTEIN TATA, CHLOROPLASTIC"/>
    <property type="match status" value="1"/>
</dbReference>
<protein>
    <recommendedName>
        <fullName evidence="9">Sec-independent protein translocase protein TatA</fullName>
    </recommendedName>
</protein>
<dbReference type="GO" id="GO:0006886">
    <property type="term" value="P:intracellular protein transport"/>
    <property type="evidence" value="ECO:0007669"/>
    <property type="project" value="UniProtKB-ARBA"/>
</dbReference>
<evidence type="ECO:0000256" key="4">
    <source>
        <dbReference type="ARBA" id="ARBA00022927"/>
    </source>
</evidence>
<evidence type="ECO:0000256" key="9">
    <source>
        <dbReference type="HAMAP-Rule" id="MF_00236"/>
    </source>
</evidence>
<dbReference type="InterPro" id="IPR006312">
    <property type="entry name" value="TatA/E"/>
</dbReference>
<feature type="compositionally biased region" description="Low complexity" evidence="10">
    <location>
        <begin position="59"/>
        <end position="79"/>
    </location>
</feature>
<feature type="compositionally biased region" description="Basic and acidic residues" evidence="10">
    <location>
        <begin position="115"/>
        <end position="124"/>
    </location>
</feature>
<name>A0A1M6SKM8_SELRU</name>
<gene>
    <name evidence="9" type="primary">tatA</name>
    <name evidence="11" type="ORF">SAMN05216582_104126</name>
</gene>
<accession>A0A1M6SKM8</accession>
<dbReference type="Gene3D" id="1.20.5.3310">
    <property type="match status" value="1"/>
</dbReference>
<dbReference type="AlphaFoldDB" id="A0A1M6SKM8"/>
<dbReference type="EMBL" id="FRBC01000004">
    <property type="protein sequence ID" value="SHK45265.1"/>
    <property type="molecule type" value="Genomic_DNA"/>
</dbReference>
<evidence type="ECO:0000256" key="5">
    <source>
        <dbReference type="ARBA" id="ARBA00022989"/>
    </source>
</evidence>
<keyword evidence="3 9" id="KW-0812">Transmembrane</keyword>
<keyword evidence="6 9" id="KW-0811">Translocation</keyword>
<evidence type="ECO:0000313" key="11">
    <source>
        <dbReference type="EMBL" id="SHK45265.1"/>
    </source>
</evidence>
<dbReference type="NCBIfam" id="NF011430">
    <property type="entry name" value="PRK14861.1"/>
    <property type="match status" value="1"/>
</dbReference>
<comment type="similarity">
    <text evidence="9">Belongs to the TatA/E family.</text>
</comment>
<comment type="subunit">
    <text evidence="9">Forms a complex with TatC.</text>
</comment>
<evidence type="ECO:0000313" key="12">
    <source>
        <dbReference type="Proteomes" id="UP000184263"/>
    </source>
</evidence>
<dbReference type="GO" id="GO:0033281">
    <property type="term" value="C:TAT protein transport complex"/>
    <property type="evidence" value="ECO:0007669"/>
    <property type="project" value="UniProtKB-UniRule"/>
</dbReference>
<comment type="function">
    <text evidence="8">Part of the twin-arginine translocation (Tat) system that transports large folded proteins containing a characteristic twin-arginine motif in their signal peptide across the thylakoid membrane. Involved in delta pH-dependent protein transport required for chloroplast development, especially thylakoid membrane formation. TATC and TATB mediate precursor recognition, whereas TATA facilitates translocation.</text>
</comment>
<dbReference type="PRINTS" id="PR01506">
    <property type="entry name" value="TATBPROTEIN"/>
</dbReference>
<dbReference type="GO" id="GO:0008320">
    <property type="term" value="F:protein transmembrane transporter activity"/>
    <property type="evidence" value="ECO:0007669"/>
    <property type="project" value="UniProtKB-UniRule"/>
</dbReference>
<dbReference type="PANTHER" id="PTHR33162">
    <property type="entry name" value="SEC-INDEPENDENT PROTEIN TRANSLOCASE PROTEIN TATA, CHLOROPLASTIC"/>
    <property type="match status" value="1"/>
</dbReference>
<dbReference type="Pfam" id="PF02416">
    <property type="entry name" value="TatA_B_E"/>
    <property type="match status" value="1"/>
</dbReference>
<dbReference type="GO" id="GO:0043953">
    <property type="term" value="P:protein transport by the Tat complex"/>
    <property type="evidence" value="ECO:0007669"/>
    <property type="project" value="UniProtKB-UniRule"/>
</dbReference>
<keyword evidence="9" id="KW-1003">Cell membrane</keyword>
<keyword evidence="4 9" id="KW-0653">Protein transport</keyword>
<evidence type="ECO:0000256" key="3">
    <source>
        <dbReference type="ARBA" id="ARBA00022692"/>
    </source>
</evidence>
<comment type="subcellular location">
    <subcellularLocation>
        <location evidence="9">Cell membrane</location>
        <topology evidence="9">Single-pass membrane protein</topology>
    </subcellularLocation>
    <subcellularLocation>
        <location evidence="1">Membrane</location>
        <topology evidence="1">Single-pass membrane protein</topology>
    </subcellularLocation>
</comment>
<evidence type="ECO:0000256" key="10">
    <source>
        <dbReference type="SAM" id="MobiDB-lite"/>
    </source>
</evidence>
<keyword evidence="2 9" id="KW-0813">Transport</keyword>